<protein>
    <submittedName>
        <fullName evidence="3">Glycosyl transferase</fullName>
    </submittedName>
</protein>
<sequence>MKIMVEIIQHLKPGGIEKLVFDIMRLQESNIEVYIVALEGEKSVCLAHWPILKRYQERLIFLDKQPGFKLVTVRRLRKVLMSLDTNIIHTHHIGPLLYGVMATLRLTNIQHIHTEHDTWHLLDNKQLQMTKLMLRLNHITLVADAETVGIQLSQVLGRSVAPVTILNGIDTEKFSPSLNHKRYKYRARVFRIGCAARLVTEKSLDILIKAVADIPNVELYIAGDGPEKQNLTNLVQELDLSTKVKFIGYTDDMVGFYHQLDLFVLTSSNEGLPLSILEAQSCNVPVVCSDVGAVHEGVCKQTGHLIKLNTVNEFHVAIKAQMKRSSEHLPRNFITKHFDIRMMIKAYNQLIKE</sequence>
<name>A0A330LJX2_9GAMM</name>
<dbReference type="PANTHER" id="PTHR12526">
    <property type="entry name" value="GLYCOSYLTRANSFERASE"/>
    <property type="match status" value="1"/>
</dbReference>
<dbReference type="Pfam" id="PF13439">
    <property type="entry name" value="Glyco_transf_4"/>
    <property type="match status" value="1"/>
</dbReference>
<keyword evidence="3" id="KW-0808">Transferase</keyword>
<accession>A0A330LJX2</accession>
<evidence type="ECO:0000313" key="4">
    <source>
        <dbReference type="Proteomes" id="UP000250163"/>
    </source>
</evidence>
<dbReference type="AlphaFoldDB" id="A0A330LJX2"/>
<dbReference type="InterPro" id="IPR001296">
    <property type="entry name" value="Glyco_trans_1"/>
</dbReference>
<dbReference type="SUPFAM" id="SSF53756">
    <property type="entry name" value="UDP-Glycosyltransferase/glycogen phosphorylase"/>
    <property type="match status" value="1"/>
</dbReference>
<dbReference type="EMBL" id="LS483250">
    <property type="protein sequence ID" value="SQD77364.1"/>
    <property type="molecule type" value="Genomic_DNA"/>
</dbReference>
<dbReference type="KEGG" id="mya:MORIYA_0886"/>
<dbReference type="OrthoDB" id="9775208at2"/>
<dbReference type="PANTHER" id="PTHR12526:SF630">
    <property type="entry name" value="GLYCOSYLTRANSFERASE"/>
    <property type="match status" value="1"/>
</dbReference>
<dbReference type="GO" id="GO:0016757">
    <property type="term" value="F:glycosyltransferase activity"/>
    <property type="evidence" value="ECO:0007669"/>
    <property type="project" value="InterPro"/>
</dbReference>
<evidence type="ECO:0000259" key="1">
    <source>
        <dbReference type="Pfam" id="PF00534"/>
    </source>
</evidence>
<dbReference type="InterPro" id="IPR028098">
    <property type="entry name" value="Glyco_trans_4-like_N"/>
</dbReference>
<dbReference type="GO" id="GO:1901135">
    <property type="term" value="P:carbohydrate derivative metabolic process"/>
    <property type="evidence" value="ECO:0007669"/>
    <property type="project" value="UniProtKB-ARBA"/>
</dbReference>
<keyword evidence="4" id="KW-1185">Reference proteome</keyword>
<gene>
    <name evidence="3" type="ORF">MORIYA_0886</name>
</gene>
<dbReference type="RefSeq" id="WP_112712948.1">
    <property type="nucleotide sequence ID" value="NZ_LS483250.1"/>
</dbReference>
<reference evidence="4" key="1">
    <citation type="submission" date="2018-05" db="EMBL/GenBank/DDBJ databases">
        <authorList>
            <person name="Cea G.-C."/>
            <person name="William W."/>
        </authorList>
    </citation>
    <scope>NUCLEOTIDE SEQUENCE [LARGE SCALE GENOMIC DNA]</scope>
    <source>
        <strain evidence="4">DB21MT 5</strain>
    </source>
</reference>
<dbReference type="Gene3D" id="3.40.50.2000">
    <property type="entry name" value="Glycogen Phosphorylase B"/>
    <property type="match status" value="2"/>
</dbReference>
<dbReference type="Proteomes" id="UP000250163">
    <property type="component" value="Chromosome MORIYA"/>
</dbReference>
<evidence type="ECO:0000313" key="3">
    <source>
        <dbReference type="EMBL" id="SQD77364.1"/>
    </source>
</evidence>
<dbReference type="Pfam" id="PF00534">
    <property type="entry name" value="Glycos_transf_1"/>
    <property type="match status" value="1"/>
</dbReference>
<proteinExistence type="predicted"/>
<feature type="domain" description="Glycosyl transferase family 1" evidence="1">
    <location>
        <begin position="192"/>
        <end position="325"/>
    </location>
</feature>
<feature type="domain" description="Glycosyltransferase subfamily 4-like N-terminal" evidence="2">
    <location>
        <begin position="13"/>
        <end position="172"/>
    </location>
</feature>
<evidence type="ECO:0000259" key="2">
    <source>
        <dbReference type="Pfam" id="PF13439"/>
    </source>
</evidence>
<organism evidence="3 4">
    <name type="scientific">Moritella yayanosii</name>
    <dbReference type="NCBI Taxonomy" id="69539"/>
    <lineage>
        <taxon>Bacteria</taxon>
        <taxon>Pseudomonadati</taxon>
        <taxon>Pseudomonadota</taxon>
        <taxon>Gammaproteobacteria</taxon>
        <taxon>Alteromonadales</taxon>
        <taxon>Moritellaceae</taxon>
        <taxon>Moritella</taxon>
    </lineage>
</organism>